<protein>
    <submittedName>
        <fullName evidence="1">Uncharacterized protein</fullName>
    </submittedName>
</protein>
<accession>A0ABN1YJ48</accession>
<keyword evidence="2" id="KW-1185">Reference proteome</keyword>
<dbReference type="EMBL" id="BAAAKJ010000466">
    <property type="protein sequence ID" value="GAA1413732.1"/>
    <property type="molecule type" value="Genomic_DNA"/>
</dbReference>
<dbReference type="RefSeq" id="WP_344344973.1">
    <property type="nucleotide sequence ID" value="NZ_BAAAKJ010000466.1"/>
</dbReference>
<proteinExistence type="predicted"/>
<gene>
    <name evidence="1" type="ORF">GCM10009639_67280</name>
</gene>
<organism evidence="1 2">
    <name type="scientific">Kitasatospora putterlickiae</name>
    <dbReference type="NCBI Taxonomy" id="221725"/>
    <lineage>
        <taxon>Bacteria</taxon>
        <taxon>Bacillati</taxon>
        <taxon>Actinomycetota</taxon>
        <taxon>Actinomycetes</taxon>
        <taxon>Kitasatosporales</taxon>
        <taxon>Streptomycetaceae</taxon>
        <taxon>Kitasatospora</taxon>
    </lineage>
</organism>
<name>A0ABN1YJ48_9ACTN</name>
<dbReference type="Proteomes" id="UP001499863">
    <property type="component" value="Unassembled WGS sequence"/>
</dbReference>
<reference evidence="1 2" key="1">
    <citation type="journal article" date="2019" name="Int. J. Syst. Evol. Microbiol.">
        <title>The Global Catalogue of Microorganisms (GCM) 10K type strain sequencing project: providing services to taxonomists for standard genome sequencing and annotation.</title>
        <authorList>
            <consortium name="The Broad Institute Genomics Platform"/>
            <consortium name="The Broad Institute Genome Sequencing Center for Infectious Disease"/>
            <person name="Wu L."/>
            <person name="Ma J."/>
        </authorList>
    </citation>
    <scope>NUCLEOTIDE SEQUENCE [LARGE SCALE GENOMIC DNA]</scope>
    <source>
        <strain evidence="1 2">JCM 12393</strain>
    </source>
</reference>
<comment type="caution">
    <text evidence="1">The sequence shown here is derived from an EMBL/GenBank/DDBJ whole genome shotgun (WGS) entry which is preliminary data.</text>
</comment>
<evidence type="ECO:0000313" key="2">
    <source>
        <dbReference type="Proteomes" id="UP001499863"/>
    </source>
</evidence>
<sequence>MHASLATQHLAVGPIRSQVDVFGDPDDGETAPRVAVQMTLHLSFAEILGRLLFTPSVLLMHEDLEPGNESKVIECLWFAMAQTGVDVAEDYAEMAMDIYTGRRASNLHDFAVRLGTTITHIFGVTAPQTAPVG</sequence>
<evidence type="ECO:0000313" key="1">
    <source>
        <dbReference type="EMBL" id="GAA1413732.1"/>
    </source>
</evidence>